<sequence>MFGRKNVNVARCFSLYPARGWRALVKGTQAALLHLLFDRRVDAISAVAAEMVVVSLLKSWLKEMKRSTQVGRCSCRRLTVKCDG</sequence>
<keyword evidence="1" id="KW-1185">Reference proteome</keyword>
<accession>A0A5S6Q2P3</accession>
<dbReference type="Proteomes" id="UP000046395">
    <property type="component" value="Unassembled WGS sequence"/>
</dbReference>
<evidence type="ECO:0000313" key="1">
    <source>
        <dbReference type="Proteomes" id="UP000046395"/>
    </source>
</evidence>
<dbReference type="AlphaFoldDB" id="A0A5S6Q2P3"/>
<organism evidence="1 2">
    <name type="scientific">Trichuris muris</name>
    <name type="common">Mouse whipworm</name>
    <dbReference type="NCBI Taxonomy" id="70415"/>
    <lineage>
        <taxon>Eukaryota</taxon>
        <taxon>Metazoa</taxon>
        <taxon>Ecdysozoa</taxon>
        <taxon>Nematoda</taxon>
        <taxon>Enoplea</taxon>
        <taxon>Dorylaimia</taxon>
        <taxon>Trichinellida</taxon>
        <taxon>Trichuridae</taxon>
        <taxon>Trichuris</taxon>
    </lineage>
</organism>
<proteinExistence type="predicted"/>
<protein>
    <submittedName>
        <fullName evidence="2">Uncharacterized protein</fullName>
    </submittedName>
</protein>
<reference evidence="2" key="1">
    <citation type="submission" date="2019-12" db="UniProtKB">
        <authorList>
            <consortium name="WormBaseParasite"/>
        </authorList>
    </citation>
    <scope>IDENTIFICATION</scope>
</reference>
<evidence type="ECO:0000313" key="2">
    <source>
        <dbReference type="WBParaSite" id="TMUE_0000001495.1"/>
    </source>
</evidence>
<dbReference type="WBParaSite" id="TMUE_0000001495.1">
    <property type="protein sequence ID" value="TMUE_0000001495.1"/>
    <property type="gene ID" value="WBGene00294955"/>
</dbReference>
<name>A0A5S6Q2P3_TRIMR</name>